<dbReference type="InterPro" id="IPR036388">
    <property type="entry name" value="WH-like_DNA-bd_sf"/>
</dbReference>
<dbReference type="Proteomes" id="UP000245252">
    <property type="component" value="Unassembled WGS sequence"/>
</dbReference>
<dbReference type="RefSeq" id="WP_109460647.1">
    <property type="nucleotide sequence ID" value="NZ_QFBC01000013.1"/>
</dbReference>
<dbReference type="EMBL" id="QFBC01000013">
    <property type="protein sequence ID" value="PWE53851.1"/>
    <property type="molecule type" value="Genomic_DNA"/>
</dbReference>
<evidence type="ECO:0000256" key="4">
    <source>
        <dbReference type="ARBA" id="ARBA00023163"/>
    </source>
</evidence>
<keyword evidence="3" id="KW-0238">DNA-binding</keyword>
<dbReference type="InterPro" id="IPR001034">
    <property type="entry name" value="DeoR_HTH"/>
</dbReference>
<dbReference type="Gene3D" id="3.40.50.1360">
    <property type="match status" value="1"/>
</dbReference>
<dbReference type="PROSITE" id="PS00894">
    <property type="entry name" value="HTH_DEOR_1"/>
    <property type="match status" value="1"/>
</dbReference>
<dbReference type="SUPFAM" id="SSF100950">
    <property type="entry name" value="NagB/RpiA/CoA transferase-like"/>
    <property type="match status" value="1"/>
</dbReference>
<dbReference type="PANTHER" id="PTHR30363:SF4">
    <property type="entry name" value="GLYCEROL-3-PHOSPHATE REGULON REPRESSOR"/>
    <property type="match status" value="1"/>
</dbReference>
<dbReference type="OrthoDB" id="7688673at2"/>
<dbReference type="Pfam" id="PF00455">
    <property type="entry name" value="DeoRC"/>
    <property type="match status" value="1"/>
</dbReference>
<evidence type="ECO:0000313" key="7">
    <source>
        <dbReference type="Proteomes" id="UP000245252"/>
    </source>
</evidence>
<keyword evidence="4" id="KW-0804">Transcription</keyword>
<dbReference type="InterPro" id="IPR050313">
    <property type="entry name" value="Carb_Metab_HTH_regulators"/>
</dbReference>
<dbReference type="SUPFAM" id="SSF46785">
    <property type="entry name" value="Winged helix' DNA-binding domain"/>
    <property type="match status" value="1"/>
</dbReference>
<evidence type="ECO:0000259" key="5">
    <source>
        <dbReference type="PROSITE" id="PS51000"/>
    </source>
</evidence>
<gene>
    <name evidence="6" type="ORF">DEM27_23295</name>
</gene>
<keyword evidence="2" id="KW-0805">Transcription regulation</keyword>
<accession>A0A2U2DKR3</accession>
<dbReference type="Pfam" id="PF08220">
    <property type="entry name" value="HTH_DeoR"/>
    <property type="match status" value="1"/>
</dbReference>
<dbReference type="PROSITE" id="PS51000">
    <property type="entry name" value="HTH_DEOR_2"/>
    <property type="match status" value="1"/>
</dbReference>
<sequence length="260" mass="27857">MAVVEPRARFPHERQQQMIELILARRRIGTAELAAALSISLPTARRDLLTLEQAGLVQRIHGGVTLRGACKDSDAEPLFLEKLRVRQNLKLRIADAAAGEVNNHSVVLLDSGTTTMAIARSLAGRPLTIVTSDLKAAEAAASGATEVHIIGGRVRNGYYSLVGNWALNALTSIRADVFFLAADAVNADGVTTSTFEEAEVKRAAQAQARRTILVADHGKIGASAFAAVCPLETIDLFISDRGADAPLAPFRNKFRDVKLV</sequence>
<evidence type="ECO:0000256" key="1">
    <source>
        <dbReference type="ARBA" id="ARBA00022491"/>
    </source>
</evidence>
<evidence type="ECO:0000313" key="6">
    <source>
        <dbReference type="EMBL" id="PWE53851.1"/>
    </source>
</evidence>
<evidence type="ECO:0000256" key="3">
    <source>
        <dbReference type="ARBA" id="ARBA00023125"/>
    </source>
</evidence>
<comment type="caution">
    <text evidence="6">The sequence shown here is derived from an EMBL/GenBank/DDBJ whole genome shotgun (WGS) entry which is preliminary data.</text>
</comment>
<reference evidence="6 7" key="1">
    <citation type="submission" date="2018-05" db="EMBL/GenBank/DDBJ databases">
        <title>The draft genome of strain NS-104.</title>
        <authorList>
            <person name="Hang P."/>
            <person name="Jiang J."/>
        </authorList>
    </citation>
    <scope>NUCLEOTIDE SEQUENCE [LARGE SCALE GENOMIC DNA]</scope>
    <source>
        <strain evidence="6 7">NS-104</strain>
    </source>
</reference>
<dbReference type="InterPro" id="IPR036390">
    <property type="entry name" value="WH_DNA-bd_sf"/>
</dbReference>
<dbReference type="GO" id="GO:0003700">
    <property type="term" value="F:DNA-binding transcription factor activity"/>
    <property type="evidence" value="ECO:0007669"/>
    <property type="project" value="InterPro"/>
</dbReference>
<dbReference type="PRINTS" id="PR00037">
    <property type="entry name" value="HTHLACR"/>
</dbReference>
<name>A0A2U2DKR3_9HYPH</name>
<feature type="domain" description="HTH deoR-type" evidence="5">
    <location>
        <begin position="11"/>
        <end position="66"/>
    </location>
</feature>
<dbReference type="InterPro" id="IPR014036">
    <property type="entry name" value="DeoR-like_C"/>
</dbReference>
<keyword evidence="7" id="KW-1185">Reference proteome</keyword>
<keyword evidence="1" id="KW-0678">Repressor</keyword>
<organism evidence="6 7">
    <name type="scientific">Metarhizobium album</name>
    <dbReference type="NCBI Taxonomy" id="2182425"/>
    <lineage>
        <taxon>Bacteria</taxon>
        <taxon>Pseudomonadati</taxon>
        <taxon>Pseudomonadota</taxon>
        <taxon>Alphaproteobacteria</taxon>
        <taxon>Hyphomicrobiales</taxon>
        <taxon>Rhizobiaceae</taxon>
        <taxon>Metarhizobium</taxon>
    </lineage>
</organism>
<evidence type="ECO:0000256" key="2">
    <source>
        <dbReference type="ARBA" id="ARBA00023015"/>
    </source>
</evidence>
<dbReference type="SMART" id="SM00420">
    <property type="entry name" value="HTH_DEOR"/>
    <property type="match status" value="1"/>
</dbReference>
<protein>
    <submittedName>
        <fullName evidence="6">DeoR/GlpR transcriptional regulator</fullName>
    </submittedName>
</protein>
<dbReference type="AlphaFoldDB" id="A0A2U2DKR3"/>
<proteinExistence type="predicted"/>
<dbReference type="InterPro" id="IPR037171">
    <property type="entry name" value="NagB/RpiA_transferase-like"/>
</dbReference>
<dbReference type="Gene3D" id="1.10.10.10">
    <property type="entry name" value="Winged helix-like DNA-binding domain superfamily/Winged helix DNA-binding domain"/>
    <property type="match status" value="1"/>
</dbReference>
<dbReference type="PANTHER" id="PTHR30363">
    <property type="entry name" value="HTH-TYPE TRANSCRIPTIONAL REGULATOR SRLR-RELATED"/>
    <property type="match status" value="1"/>
</dbReference>
<dbReference type="GO" id="GO:0003677">
    <property type="term" value="F:DNA binding"/>
    <property type="evidence" value="ECO:0007669"/>
    <property type="project" value="UniProtKB-KW"/>
</dbReference>
<dbReference type="InterPro" id="IPR018356">
    <property type="entry name" value="Tscrpt_reg_HTH_DeoR_CS"/>
</dbReference>
<dbReference type="SMART" id="SM01134">
    <property type="entry name" value="DeoRC"/>
    <property type="match status" value="1"/>
</dbReference>